<dbReference type="GO" id="GO:0005524">
    <property type="term" value="F:ATP binding"/>
    <property type="evidence" value="ECO:0007669"/>
    <property type="project" value="InterPro"/>
</dbReference>
<reference evidence="3" key="1">
    <citation type="submission" date="2019-10" db="EMBL/GenBank/DDBJ databases">
        <authorList>
            <consortium name="Genoscope - CEA"/>
            <person name="William W."/>
        </authorList>
    </citation>
    <scope>NUCLEOTIDE SEQUENCE [LARGE SCALE GENOMIC DNA]</scope>
    <source>
        <strain evidence="3">BBR_PRJEB10992</strain>
    </source>
</reference>
<keyword evidence="4" id="KW-1185">Reference proteome</keyword>
<evidence type="ECO:0000259" key="2">
    <source>
        <dbReference type="SMART" id="SM00382"/>
    </source>
</evidence>
<feature type="domain" description="AAA+ ATPase" evidence="2">
    <location>
        <begin position="54"/>
        <end position="236"/>
    </location>
</feature>
<feature type="region of interest" description="Disordered" evidence="1">
    <location>
        <begin position="1"/>
        <end position="28"/>
    </location>
</feature>
<protein>
    <recommendedName>
        <fullName evidence="2">AAA+ ATPase domain-containing protein</fullName>
    </recommendedName>
</protein>
<evidence type="ECO:0000313" key="3">
    <source>
        <dbReference type="EMBL" id="VXD11279.1"/>
    </source>
</evidence>
<comment type="caution">
    <text evidence="3">The sequence shown here is derived from an EMBL/GenBank/DDBJ whole genome shotgun (WGS) entry which is preliminary data.</text>
</comment>
<feature type="region of interest" description="Disordered" evidence="1">
    <location>
        <begin position="321"/>
        <end position="345"/>
    </location>
</feature>
<accession>A0A7Z9BLU9</accession>
<dbReference type="PANTHER" id="PTHR42759:SF1">
    <property type="entry name" value="MAGNESIUM-CHELATASE SUBUNIT CHLD"/>
    <property type="match status" value="1"/>
</dbReference>
<dbReference type="AlphaFoldDB" id="A0A7Z9BLU9"/>
<evidence type="ECO:0000313" key="4">
    <source>
        <dbReference type="Proteomes" id="UP000184550"/>
    </source>
</evidence>
<dbReference type="OrthoDB" id="9783370at2"/>
<dbReference type="RefSeq" id="WP_083617479.1">
    <property type="nucleotide sequence ID" value="NZ_LR734832.1"/>
</dbReference>
<dbReference type="SMART" id="SM00382">
    <property type="entry name" value="AAA"/>
    <property type="match status" value="1"/>
</dbReference>
<organism evidence="3 4">
    <name type="scientific">Planktothrix serta PCC 8927</name>
    <dbReference type="NCBI Taxonomy" id="671068"/>
    <lineage>
        <taxon>Bacteria</taxon>
        <taxon>Bacillati</taxon>
        <taxon>Cyanobacteriota</taxon>
        <taxon>Cyanophyceae</taxon>
        <taxon>Oscillatoriophycideae</taxon>
        <taxon>Oscillatoriales</taxon>
        <taxon>Microcoleaceae</taxon>
        <taxon>Planktothrix</taxon>
    </lineage>
</organism>
<gene>
    <name evidence="3" type="ORF">PL8927_140087</name>
</gene>
<sequence length="345" mass="39682">MAETLDPINPKFTGEREFQPDPGERDPETQERLYPYLAKISPGLIDAVNLAIKLKRPLLLEGEPGCGKTKLAKAIAYEFSKRSQTKWPYKAWYIKSTDQAKNGLYCYDAVRRLYDAQLVATDPQEKDKIKARLNDPSHTAYIKWEAIGEAFKASQNKQRMIVLIDEIDKADTDFPNDLLLELEEKKLVVRETGEEICAKEDYAPIILITSNAQKKLSDAFLRRCLYHYIEFPKRSELEKIIIARFGEDWSDSLLNLALNRFLAIRKQMTEDKGDFGKKISISELIDWIAALRFKSTQAKIEELLNQRKIPYVSCLLKSKEDDQKYSEIAPDDSDDAIDEDDDDDV</sequence>
<evidence type="ECO:0000256" key="1">
    <source>
        <dbReference type="SAM" id="MobiDB-lite"/>
    </source>
</evidence>
<feature type="compositionally biased region" description="Basic and acidic residues" evidence="1">
    <location>
        <begin position="13"/>
        <end position="28"/>
    </location>
</feature>
<feature type="compositionally biased region" description="Acidic residues" evidence="1">
    <location>
        <begin position="329"/>
        <end position="345"/>
    </location>
</feature>
<dbReference type="Pfam" id="PF07728">
    <property type="entry name" value="AAA_5"/>
    <property type="match status" value="1"/>
</dbReference>
<proteinExistence type="predicted"/>
<dbReference type="InterPro" id="IPR050764">
    <property type="entry name" value="CbbQ/NirQ/NorQ/GpvN"/>
</dbReference>
<dbReference type="Proteomes" id="UP000184550">
    <property type="component" value="Unassembled WGS sequence"/>
</dbReference>
<dbReference type="InterPro" id="IPR027417">
    <property type="entry name" value="P-loop_NTPase"/>
</dbReference>
<dbReference type="PANTHER" id="PTHR42759">
    <property type="entry name" value="MOXR FAMILY PROTEIN"/>
    <property type="match status" value="1"/>
</dbReference>
<dbReference type="Gene3D" id="3.40.50.300">
    <property type="entry name" value="P-loop containing nucleotide triphosphate hydrolases"/>
    <property type="match status" value="1"/>
</dbReference>
<name>A0A7Z9BLU9_9CYAN</name>
<dbReference type="InterPro" id="IPR011704">
    <property type="entry name" value="ATPase_dyneun-rel_AAA"/>
</dbReference>
<dbReference type="InterPro" id="IPR003593">
    <property type="entry name" value="AAA+_ATPase"/>
</dbReference>
<dbReference type="SUPFAM" id="SSF52540">
    <property type="entry name" value="P-loop containing nucleoside triphosphate hydrolases"/>
    <property type="match status" value="1"/>
</dbReference>
<dbReference type="GO" id="GO:0016887">
    <property type="term" value="F:ATP hydrolysis activity"/>
    <property type="evidence" value="ECO:0007669"/>
    <property type="project" value="InterPro"/>
</dbReference>
<dbReference type="EMBL" id="CZCU02000046">
    <property type="protein sequence ID" value="VXD11279.1"/>
    <property type="molecule type" value="Genomic_DNA"/>
</dbReference>